<comment type="caution">
    <text evidence="7">The sequence shown here is derived from an EMBL/GenBank/DDBJ whole genome shotgun (WGS) entry which is preliminary data.</text>
</comment>
<evidence type="ECO:0000313" key="7">
    <source>
        <dbReference type="EMBL" id="RAV20518.1"/>
    </source>
</evidence>
<dbReference type="InterPro" id="IPR036249">
    <property type="entry name" value="Thioredoxin-like_sf"/>
</dbReference>
<dbReference type="InterPro" id="IPR013766">
    <property type="entry name" value="Thioredoxin_domain"/>
</dbReference>
<dbReference type="RefSeq" id="WP_113031701.1">
    <property type="nucleotide sequence ID" value="NZ_QMFB01000008.1"/>
</dbReference>
<dbReference type="PANTHER" id="PTHR12151">
    <property type="entry name" value="ELECTRON TRANSPORT PROTIN SCO1/SENC FAMILY MEMBER"/>
    <property type="match status" value="1"/>
</dbReference>
<keyword evidence="5" id="KW-1133">Transmembrane helix</keyword>
<keyword evidence="2 3" id="KW-0186">Copper</keyword>
<comment type="similarity">
    <text evidence="1">Belongs to the SCO1/2 family.</text>
</comment>
<evidence type="ECO:0000259" key="6">
    <source>
        <dbReference type="PROSITE" id="PS51352"/>
    </source>
</evidence>
<evidence type="ECO:0000256" key="3">
    <source>
        <dbReference type="PIRSR" id="PIRSR603782-1"/>
    </source>
</evidence>
<dbReference type="Proteomes" id="UP000250369">
    <property type="component" value="Unassembled WGS sequence"/>
</dbReference>
<dbReference type="OrthoDB" id="9811998at2"/>
<keyword evidence="8" id="KW-1185">Reference proteome</keyword>
<keyword evidence="5" id="KW-0812">Transmembrane</keyword>
<proteinExistence type="inferred from homology"/>
<organism evidence="7 8">
    <name type="scientific">Paenibacillus contaminans</name>
    <dbReference type="NCBI Taxonomy" id="450362"/>
    <lineage>
        <taxon>Bacteria</taxon>
        <taxon>Bacillati</taxon>
        <taxon>Bacillota</taxon>
        <taxon>Bacilli</taxon>
        <taxon>Bacillales</taxon>
        <taxon>Paenibacillaceae</taxon>
        <taxon>Paenibacillus</taxon>
    </lineage>
</organism>
<dbReference type="AlphaFoldDB" id="A0A329MLS7"/>
<feature type="binding site" evidence="3">
    <location>
        <position position="80"/>
    </location>
    <ligand>
        <name>Cu cation</name>
        <dbReference type="ChEBI" id="CHEBI:23378"/>
    </ligand>
</feature>
<sequence>MNGVFAKHWFKFVTVAIMLVIIGAIGYNAIPKEPKVKFTVNKEAADFALDNVDGQKIGIQNTNGKVRLVYFYYSFCPDVCTPTTAFLSTVRDVLVEKGEFGKNAQFISITFDPTRDTTERLTKFADQFSADTKNWFFVRGEEKATFELAEKYMVGVMKDKDGNFAHTNSIALVDKKGKIRKFYDVSDLKLTKEQIANDVIALSKEK</sequence>
<keyword evidence="5" id="KW-0472">Membrane</keyword>
<evidence type="ECO:0000256" key="4">
    <source>
        <dbReference type="PIRSR" id="PIRSR603782-2"/>
    </source>
</evidence>
<dbReference type="EMBL" id="QMFB01000008">
    <property type="protein sequence ID" value="RAV20518.1"/>
    <property type="molecule type" value="Genomic_DNA"/>
</dbReference>
<dbReference type="SUPFAM" id="SSF52833">
    <property type="entry name" value="Thioredoxin-like"/>
    <property type="match status" value="1"/>
</dbReference>
<feature type="transmembrane region" description="Helical" evidence="5">
    <location>
        <begin position="12"/>
        <end position="30"/>
    </location>
</feature>
<dbReference type="PROSITE" id="PS51352">
    <property type="entry name" value="THIOREDOXIN_2"/>
    <property type="match status" value="1"/>
</dbReference>
<feature type="binding site" evidence="3">
    <location>
        <position position="76"/>
    </location>
    <ligand>
        <name>Cu cation</name>
        <dbReference type="ChEBI" id="CHEBI:23378"/>
    </ligand>
</feature>
<reference evidence="7 8" key="1">
    <citation type="journal article" date="2009" name="Int. J. Syst. Evol. Microbiol.">
        <title>Paenibacillus contaminans sp. nov., isolated from a contaminated laboratory plate.</title>
        <authorList>
            <person name="Chou J.H."/>
            <person name="Lee J.H."/>
            <person name="Lin M.C."/>
            <person name="Chang P.S."/>
            <person name="Arun A.B."/>
            <person name="Young C.C."/>
            <person name="Chen W.M."/>
        </authorList>
    </citation>
    <scope>NUCLEOTIDE SEQUENCE [LARGE SCALE GENOMIC DNA]</scope>
    <source>
        <strain evidence="7 8">CKOBP-6</strain>
    </source>
</reference>
<feature type="domain" description="Thioredoxin" evidence="6">
    <location>
        <begin position="38"/>
        <end position="204"/>
    </location>
</feature>
<evidence type="ECO:0000313" key="8">
    <source>
        <dbReference type="Proteomes" id="UP000250369"/>
    </source>
</evidence>
<feature type="disulfide bond" description="Redox-active" evidence="4">
    <location>
        <begin position="76"/>
        <end position="80"/>
    </location>
</feature>
<evidence type="ECO:0000256" key="1">
    <source>
        <dbReference type="ARBA" id="ARBA00010996"/>
    </source>
</evidence>
<accession>A0A329MLS7</accession>
<protein>
    <submittedName>
        <fullName evidence="7">SCO family protein</fullName>
    </submittedName>
</protein>
<dbReference type="CDD" id="cd02968">
    <property type="entry name" value="SCO"/>
    <property type="match status" value="1"/>
</dbReference>
<dbReference type="Gene3D" id="3.40.30.10">
    <property type="entry name" value="Glutaredoxin"/>
    <property type="match status" value="1"/>
</dbReference>
<dbReference type="PANTHER" id="PTHR12151:SF25">
    <property type="entry name" value="LINALOOL DEHYDRATASE_ISOMERASE DOMAIN-CONTAINING PROTEIN"/>
    <property type="match status" value="1"/>
</dbReference>
<dbReference type="GO" id="GO:0046872">
    <property type="term" value="F:metal ion binding"/>
    <property type="evidence" value="ECO:0007669"/>
    <property type="project" value="UniProtKB-KW"/>
</dbReference>
<feature type="binding site" evidence="3">
    <location>
        <position position="166"/>
    </location>
    <ligand>
        <name>Cu cation</name>
        <dbReference type="ChEBI" id="CHEBI:23378"/>
    </ligand>
</feature>
<dbReference type="InterPro" id="IPR003782">
    <property type="entry name" value="SCO1/SenC"/>
</dbReference>
<keyword evidence="4" id="KW-1015">Disulfide bond</keyword>
<evidence type="ECO:0000256" key="2">
    <source>
        <dbReference type="ARBA" id="ARBA00023008"/>
    </source>
</evidence>
<evidence type="ECO:0000256" key="5">
    <source>
        <dbReference type="SAM" id="Phobius"/>
    </source>
</evidence>
<keyword evidence="3" id="KW-0479">Metal-binding</keyword>
<name>A0A329MLS7_9BACL</name>
<gene>
    <name evidence="7" type="ORF">DQG23_15125</name>
</gene>
<dbReference type="Pfam" id="PF02630">
    <property type="entry name" value="SCO1-SenC"/>
    <property type="match status" value="1"/>
</dbReference>